<dbReference type="InterPro" id="IPR001958">
    <property type="entry name" value="Tet-R_TetA/multi-R_MdtG-like"/>
</dbReference>
<dbReference type="GO" id="GO:0022857">
    <property type="term" value="F:transmembrane transporter activity"/>
    <property type="evidence" value="ECO:0007669"/>
    <property type="project" value="InterPro"/>
</dbReference>
<evidence type="ECO:0000256" key="5">
    <source>
        <dbReference type="ARBA" id="ARBA00022989"/>
    </source>
</evidence>
<dbReference type="PROSITE" id="PS50850">
    <property type="entry name" value="MFS"/>
    <property type="match status" value="1"/>
</dbReference>
<feature type="transmembrane region" description="Helical" evidence="7">
    <location>
        <begin position="344"/>
        <end position="369"/>
    </location>
</feature>
<organism evidence="9 10">
    <name type="scientific">Pirellulimonas nuda</name>
    <dbReference type="NCBI Taxonomy" id="2528009"/>
    <lineage>
        <taxon>Bacteria</taxon>
        <taxon>Pseudomonadati</taxon>
        <taxon>Planctomycetota</taxon>
        <taxon>Planctomycetia</taxon>
        <taxon>Pirellulales</taxon>
        <taxon>Lacipirellulaceae</taxon>
        <taxon>Pirellulimonas</taxon>
    </lineage>
</organism>
<feature type="transmembrane region" description="Helical" evidence="7">
    <location>
        <begin position="284"/>
        <end position="303"/>
    </location>
</feature>
<feature type="domain" description="Major facilitator superfamily (MFS) profile" evidence="8">
    <location>
        <begin position="1"/>
        <end position="395"/>
    </location>
</feature>
<feature type="transmembrane region" description="Helical" evidence="7">
    <location>
        <begin position="106"/>
        <end position="123"/>
    </location>
</feature>
<dbReference type="PRINTS" id="PR01035">
    <property type="entry name" value="TCRTETA"/>
</dbReference>
<keyword evidence="2" id="KW-0813">Transport</keyword>
<gene>
    <name evidence="9" type="primary">mdtH</name>
    <name evidence="9" type="ORF">Pla175_11210</name>
</gene>
<dbReference type="SUPFAM" id="SSF103473">
    <property type="entry name" value="MFS general substrate transporter"/>
    <property type="match status" value="1"/>
</dbReference>
<dbReference type="GO" id="GO:0005886">
    <property type="term" value="C:plasma membrane"/>
    <property type="evidence" value="ECO:0007669"/>
    <property type="project" value="UniProtKB-SubCell"/>
</dbReference>
<dbReference type="RefSeq" id="WP_145281936.1">
    <property type="nucleotide sequence ID" value="NZ_CP036291.1"/>
</dbReference>
<evidence type="ECO:0000256" key="6">
    <source>
        <dbReference type="ARBA" id="ARBA00023136"/>
    </source>
</evidence>
<feature type="transmembrane region" description="Helical" evidence="7">
    <location>
        <begin position="55"/>
        <end position="74"/>
    </location>
</feature>
<reference evidence="9 10" key="1">
    <citation type="submission" date="2019-02" db="EMBL/GenBank/DDBJ databases">
        <title>Deep-cultivation of Planctomycetes and their phenomic and genomic characterization uncovers novel biology.</title>
        <authorList>
            <person name="Wiegand S."/>
            <person name="Jogler M."/>
            <person name="Boedeker C."/>
            <person name="Pinto D."/>
            <person name="Vollmers J."/>
            <person name="Rivas-Marin E."/>
            <person name="Kohn T."/>
            <person name="Peeters S.H."/>
            <person name="Heuer A."/>
            <person name="Rast P."/>
            <person name="Oberbeckmann S."/>
            <person name="Bunk B."/>
            <person name="Jeske O."/>
            <person name="Meyerdierks A."/>
            <person name="Storesund J.E."/>
            <person name="Kallscheuer N."/>
            <person name="Luecker S."/>
            <person name="Lage O.M."/>
            <person name="Pohl T."/>
            <person name="Merkel B.J."/>
            <person name="Hornburger P."/>
            <person name="Mueller R.-W."/>
            <person name="Bruemmer F."/>
            <person name="Labrenz M."/>
            <person name="Spormann A.M."/>
            <person name="Op den Camp H."/>
            <person name="Overmann J."/>
            <person name="Amann R."/>
            <person name="Jetten M.S.M."/>
            <person name="Mascher T."/>
            <person name="Medema M.H."/>
            <person name="Devos D.P."/>
            <person name="Kaster A.-K."/>
            <person name="Ovreas L."/>
            <person name="Rohde M."/>
            <person name="Galperin M.Y."/>
            <person name="Jogler C."/>
        </authorList>
    </citation>
    <scope>NUCLEOTIDE SEQUENCE [LARGE SCALE GENOMIC DNA]</scope>
    <source>
        <strain evidence="9 10">Pla175</strain>
    </source>
</reference>
<evidence type="ECO:0000256" key="3">
    <source>
        <dbReference type="ARBA" id="ARBA00022475"/>
    </source>
</evidence>
<comment type="subcellular location">
    <subcellularLocation>
        <location evidence="1">Cell membrane</location>
        <topology evidence="1">Multi-pass membrane protein</topology>
    </subcellularLocation>
</comment>
<dbReference type="AlphaFoldDB" id="A0A518D8G3"/>
<dbReference type="InterPro" id="IPR036259">
    <property type="entry name" value="MFS_trans_sf"/>
</dbReference>
<feature type="transmembrane region" description="Helical" evidence="7">
    <location>
        <begin position="309"/>
        <end position="332"/>
    </location>
</feature>
<evidence type="ECO:0000313" key="10">
    <source>
        <dbReference type="Proteomes" id="UP000317429"/>
    </source>
</evidence>
<feature type="transmembrane region" description="Helical" evidence="7">
    <location>
        <begin position="220"/>
        <end position="244"/>
    </location>
</feature>
<sequence length="395" mass="42756">MLAKTIHAYRVAFSGLPREVWLLTAVLLVSRCGTMVLPFLAVYLNQEQGYSEPAAGRMLAVYGAGAIFGSYFGGRLAQRVGALRVVAGSLLLSAPGFLAIPFTTTFFGLCLALLYLSVVIEALRPAVTTAVSLLSPPEVLPRAFALNRLAFNLGFSVGPTVGGILAHYDYRLLFWVNATFAALGGLTAIVLFRKQLVVGLRPNEPAPLHISAGPLRDRTFLWYLGLQLASAIVFFQLISTMPLYWKNEYRFEESQIGLLFAVNTLTIVCFEMVFINAVARHRTLHLIAVGTLIVCFGFGLTALGRTFPFAIGVVLVWTMGEMLTAPFGFTYAAGRSDASNRGAYMGLMAMTISMALVLAPLVGTALYAVSPSLPWYGAFVMAGVLPVGYLLLDRR</sequence>
<evidence type="ECO:0000256" key="1">
    <source>
        <dbReference type="ARBA" id="ARBA00004651"/>
    </source>
</evidence>
<dbReference type="InterPro" id="IPR011701">
    <property type="entry name" value="MFS"/>
</dbReference>
<accession>A0A518D8G3</accession>
<dbReference type="Proteomes" id="UP000317429">
    <property type="component" value="Chromosome"/>
</dbReference>
<feature type="transmembrane region" description="Helical" evidence="7">
    <location>
        <begin position="172"/>
        <end position="192"/>
    </location>
</feature>
<evidence type="ECO:0000256" key="4">
    <source>
        <dbReference type="ARBA" id="ARBA00022692"/>
    </source>
</evidence>
<feature type="transmembrane region" description="Helical" evidence="7">
    <location>
        <begin position="256"/>
        <end position="277"/>
    </location>
</feature>
<keyword evidence="6 7" id="KW-0472">Membrane</keyword>
<name>A0A518D8G3_9BACT</name>
<dbReference type="KEGG" id="pnd:Pla175_11210"/>
<evidence type="ECO:0000256" key="7">
    <source>
        <dbReference type="SAM" id="Phobius"/>
    </source>
</evidence>
<keyword evidence="10" id="KW-1185">Reference proteome</keyword>
<dbReference type="EMBL" id="CP036291">
    <property type="protein sequence ID" value="QDU87755.1"/>
    <property type="molecule type" value="Genomic_DNA"/>
</dbReference>
<evidence type="ECO:0000259" key="8">
    <source>
        <dbReference type="PROSITE" id="PS50850"/>
    </source>
</evidence>
<evidence type="ECO:0000256" key="2">
    <source>
        <dbReference type="ARBA" id="ARBA00022448"/>
    </source>
</evidence>
<dbReference type="OrthoDB" id="9793283at2"/>
<dbReference type="Pfam" id="PF07690">
    <property type="entry name" value="MFS_1"/>
    <property type="match status" value="1"/>
</dbReference>
<dbReference type="Gene3D" id="1.20.1250.20">
    <property type="entry name" value="MFS general substrate transporter like domains"/>
    <property type="match status" value="1"/>
</dbReference>
<feature type="transmembrane region" description="Helical" evidence="7">
    <location>
        <begin position="375"/>
        <end position="392"/>
    </location>
</feature>
<dbReference type="PANTHER" id="PTHR23517:SF2">
    <property type="entry name" value="MULTIDRUG RESISTANCE PROTEIN MDTH"/>
    <property type="match status" value="1"/>
</dbReference>
<feature type="transmembrane region" description="Helical" evidence="7">
    <location>
        <begin position="144"/>
        <end position="166"/>
    </location>
</feature>
<dbReference type="InterPro" id="IPR050171">
    <property type="entry name" value="MFS_Transporters"/>
</dbReference>
<keyword evidence="4 7" id="KW-0812">Transmembrane</keyword>
<protein>
    <submittedName>
        <fullName evidence="9">Multidrug resistance protein MdtH</fullName>
    </submittedName>
</protein>
<evidence type="ECO:0000313" key="9">
    <source>
        <dbReference type="EMBL" id="QDU87755.1"/>
    </source>
</evidence>
<proteinExistence type="predicted"/>
<keyword evidence="5 7" id="KW-1133">Transmembrane helix</keyword>
<feature type="transmembrane region" description="Helical" evidence="7">
    <location>
        <begin position="20"/>
        <end position="43"/>
    </location>
</feature>
<keyword evidence="3" id="KW-1003">Cell membrane</keyword>
<dbReference type="InterPro" id="IPR020846">
    <property type="entry name" value="MFS_dom"/>
</dbReference>
<dbReference type="PANTHER" id="PTHR23517">
    <property type="entry name" value="RESISTANCE PROTEIN MDTM, PUTATIVE-RELATED-RELATED"/>
    <property type="match status" value="1"/>
</dbReference>